<gene>
    <name evidence="1" type="ORF">TGEB3V08_LOCUS3837</name>
</gene>
<organism evidence="1">
    <name type="scientific">Timema genevievae</name>
    <name type="common">Walking stick</name>
    <dbReference type="NCBI Taxonomy" id="629358"/>
    <lineage>
        <taxon>Eukaryota</taxon>
        <taxon>Metazoa</taxon>
        <taxon>Ecdysozoa</taxon>
        <taxon>Arthropoda</taxon>
        <taxon>Hexapoda</taxon>
        <taxon>Insecta</taxon>
        <taxon>Pterygota</taxon>
        <taxon>Neoptera</taxon>
        <taxon>Polyneoptera</taxon>
        <taxon>Phasmatodea</taxon>
        <taxon>Timematodea</taxon>
        <taxon>Timematoidea</taxon>
        <taxon>Timematidae</taxon>
        <taxon>Timema</taxon>
    </lineage>
</organism>
<reference evidence="1" key="1">
    <citation type="submission" date="2020-11" db="EMBL/GenBank/DDBJ databases">
        <authorList>
            <person name="Tran Van P."/>
        </authorList>
    </citation>
    <scope>NUCLEOTIDE SEQUENCE</scope>
</reference>
<protein>
    <submittedName>
        <fullName evidence="1">Uncharacterized protein</fullName>
    </submittedName>
</protein>
<evidence type="ECO:0000313" key="1">
    <source>
        <dbReference type="EMBL" id="CAD7589949.1"/>
    </source>
</evidence>
<sequence length="65" mass="7320">MFLQCNYSSPMASLVLTDSSQLTSDSQHLGLGYGSPTFNKRGYYRFSLGDRDKVIMNRRSEYASA</sequence>
<dbReference type="EMBL" id="OE840257">
    <property type="protein sequence ID" value="CAD7589949.1"/>
    <property type="molecule type" value="Genomic_DNA"/>
</dbReference>
<accession>A0A7R9JUW5</accession>
<proteinExistence type="predicted"/>
<name>A0A7R9JUW5_TIMGE</name>
<dbReference type="AlphaFoldDB" id="A0A7R9JUW5"/>